<dbReference type="PANTHER" id="PTHR33571:SF14">
    <property type="entry name" value="PROTEIN ADENYLYLTRANSFERASE MJ0435-RELATED"/>
    <property type="match status" value="1"/>
</dbReference>
<gene>
    <name evidence="11" type="ORF">GCM10009749_24850</name>
</gene>
<keyword evidence="4" id="KW-0548">Nucleotidyltransferase</keyword>
<keyword evidence="2" id="KW-1277">Toxin-antitoxin system</keyword>
<evidence type="ECO:0000256" key="8">
    <source>
        <dbReference type="ARBA" id="ARBA00022842"/>
    </source>
</evidence>
<dbReference type="InterPro" id="IPR001387">
    <property type="entry name" value="Cro/C1-type_HTH"/>
</dbReference>
<evidence type="ECO:0000259" key="10">
    <source>
        <dbReference type="PROSITE" id="PS50943"/>
    </source>
</evidence>
<accession>A0ABN2M8F0</accession>
<dbReference type="PANTHER" id="PTHR33571">
    <property type="entry name" value="SSL8005 PROTEIN"/>
    <property type="match status" value="1"/>
</dbReference>
<dbReference type="InterPro" id="IPR002934">
    <property type="entry name" value="Polymerase_NTP_transf_dom"/>
</dbReference>
<dbReference type="SMART" id="SM00530">
    <property type="entry name" value="HTH_XRE"/>
    <property type="match status" value="1"/>
</dbReference>
<keyword evidence="12" id="KW-1185">Reference proteome</keyword>
<evidence type="ECO:0000256" key="9">
    <source>
        <dbReference type="ARBA" id="ARBA00038276"/>
    </source>
</evidence>
<evidence type="ECO:0000256" key="5">
    <source>
        <dbReference type="ARBA" id="ARBA00022723"/>
    </source>
</evidence>
<dbReference type="PROSITE" id="PS50943">
    <property type="entry name" value="HTH_CROC1"/>
    <property type="match status" value="1"/>
</dbReference>
<dbReference type="InterPro" id="IPR052038">
    <property type="entry name" value="Type-VII_TA_antitoxin"/>
</dbReference>
<dbReference type="InterPro" id="IPR010982">
    <property type="entry name" value="Lambda_DNA-bd_dom_sf"/>
</dbReference>
<comment type="caution">
    <text evidence="11">The sequence shown here is derived from an EMBL/GenBank/DDBJ whole genome shotgun (WGS) entry which is preliminary data.</text>
</comment>
<evidence type="ECO:0000256" key="2">
    <source>
        <dbReference type="ARBA" id="ARBA00022649"/>
    </source>
</evidence>
<name>A0ABN2M8F0_9MICO</name>
<reference evidence="11 12" key="1">
    <citation type="journal article" date="2019" name="Int. J. Syst. Evol. Microbiol.">
        <title>The Global Catalogue of Microorganisms (GCM) 10K type strain sequencing project: providing services to taxonomists for standard genome sequencing and annotation.</title>
        <authorList>
            <consortium name="The Broad Institute Genomics Platform"/>
            <consortium name="The Broad Institute Genome Sequencing Center for Infectious Disease"/>
            <person name="Wu L."/>
            <person name="Ma J."/>
        </authorList>
    </citation>
    <scope>NUCLEOTIDE SEQUENCE [LARGE SCALE GENOMIC DNA]</scope>
    <source>
        <strain evidence="11 12">JCM 14322</strain>
    </source>
</reference>
<feature type="domain" description="HTH cro/C1-type" evidence="10">
    <location>
        <begin position="11"/>
        <end position="66"/>
    </location>
</feature>
<dbReference type="Gene3D" id="1.10.260.40">
    <property type="entry name" value="lambda repressor-like DNA-binding domains"/>
    <property type="match status" value="1"/>
</dbReference>
<keyword evidence="6" id="KW-0547">Nucleotide-binding</keyword>
<evidence type="ECO:0000256" key="7">
    <source>
        <dbReference type="ARBA" id="ARBA00022840"/>
    </source>
</evidence>
<dbReference type="InterPro" id="IPR043519">
    <property type="entry name" value="NT_sf"/>
</dbReference>
<dbReference type="CDD" id="cd05403">
    <property type="entry name" value="NT_KNTase_like"/>
    <property type="match status" value="1"/>
</dbReference>
<sequence length="154" mass="16660">MPTDSSYGAGLRARRVAARLTQRELAERAGVPQPNVSAYEVGRRVPNRDTMERLDRALRTPRLSRVRDVSDSLIEAAARRGLSNVRVFGSVARGDADEQSDVDLLVHPGPETSLFDLAGFMIEAEALLGASVDVVSDRGHSPVLDRILAEAVAL</sequence>
<protein>
    <recommendedName>
        <fullName evidence="10">HTH cro/C1-type domain-containing protein</fullName>
    </recommendedName>
</protein>
<evidence type="ECO:0000256" key="1">
    <source>
        <dbReference type="ARBA" id="ARBA00001946"/>
    </source>
</evidence>
<dbReference type="Pfam" id="PF01909">
    <property type="entry name" value="NTP_transf_2"/>
    <property type="match status" value="1"/>
</dbReference>
<dbReference type="EMBL" id="BAAANJ010000009">
    <property type="protein sequence ID" value="GAA1814424.1"/>
    <property type="molecule type" value="Genomic_DNA"/>
</dbReference>
<dbReference type="RefSeq" id="WP_344296605.1">
    <property type="nucleotide sequence ID" value="NZ_BAAANJ010000009.1"/>
</dbReference>
<comment type="similarity">
    <text evidence="9">Belongs to the MntA antitoxin family.</text>
</comment>
<evidence type="ECO:0000313" key="12">
    <source>
        <dbReference type="Proteomes" id="UP001500002"/>
    </source>
</evidence>
<keyword evidence="5" id="KW-0479">Metal-binding</keyword>
<keyword evidence="3" id="KW-0808">Transferase</keyword>
<comment type="cofactor">
    <cofactor evidence="1">
        <name>Mg(2+)</name>
        <dbReference type="ChEBI" id="CHEBI:18420"/>
    </cofactor>
</comment>
<organism evidence="11 12">
    <name type="scientific">Agromyces neolithicus</name>
    <dbReference type="NCBI Taxonomy" id="269420"/>
    <lineage>
        <taxon>Bacteria</taxon>
        <taxon>Bacillati</taxon>
        <taxon>Actinomycetota</taxon>
        <taxon>Actinomycetes</taxon>
        <taxon>Micrococcales</taxon>
        <taxon>Microbacteriaceae</taxon>
        <taxon>Agromyces</taxon>
    </lineage>
</organism>
<dbReference type="CDD" id="cd00093">
    <property type="entry name" value="HTH_XRE"/>
    <property type="match status" value="1"/>
</dbReference>
<evidence type="ECO:0000313" key="11">
    <source>
        <dbReference type="EMBL" id="GAA1814424.1"/>
    </source>
</evidence>
<keyword evidence="7" id="KW-0067">ATP-binding</keyword>
<keyword evidence="8" id="KW-0460">Magnesium</keyword>
<evidence type="ECO:0000256" key="4">
    <source>
        <dbReference type="ARBA" id="ARBA00022695"/>
    </source>
</evidence>
<dbReference type="SUPFAM" id="SSF47413">
    <property type="entry name" value="lambda repressor-like DNA-binding domains"/>
    <property type="match status" value="1"/>
</dbReference>
<dbReference type="SUPFAM" id="SSF81301">
    <property type="entry name" value="Nucleotidyltransferase"/>
    <property type="match status" value="1"/>
</dbReference>
<dbReference type="Pfam" id="PF13560">
    <property type="entry name" value="HTH_31"/>
    <property type="match status" value="1"/>
</dbReference>
<dbReference type="Gene3D" id="3.30.460.10">
    <property type="entry name" value="Beta Polymerase, domain 2"/>
    <property type="match status" value="1"/>
</dbReference>
<evidence type="ECO:0000256" key="3">
    <source>
        <dbReference type="ARBA" id="ARBA00022679"/>
    </source>
</evidence>
<evidence type="ECO:0000256" key="6">
    <source>
        <dbReference type="ARBA" id="ARBA00022741"/>
    </source>
</evidence>
<dbReference type="Proteomes" id="UP001500002">
    <property type="component" value="Unassembled WGS sequence"/>
</dbReference>
<proteinExistence type="inferred from homology"/>